<dbReference type="PROSITE" id="PS50878">
    <property type="entry name" value="RT_POL"/>
    <property type="match status" value="1"/>
</dbReference>
<protein>
    <recommendedName>
        <fullName evidence="1">Reverse transcriptase domain-containing protein</fullName>
    </recommendedName>
</protein>
<proteinExistence type="predicted"/>
<evidence type="ECO:0000313" key="2">
    <source>
        <dbReference type="EMBL" id="KAL0385658.1"/>
    </source>
</evidence>
<name>A0AAW2RZY9_SESRA</name>
<dbReference type="Pfam" id="PF13966">
    <property type="entry name" value="zf-RVT"/>
    <property type="match status" value="1"/>
</dbReference>
<accession>A0AAW2RZY9</accession>
<dbReference type="AlphaFoldDB" id="A0AAW2RZY9"/>
<reference evidence="2" key="2">
    <citation type="journal article" date="2024" name="Plant">
        <title>Genomic evolution and insights into agronomic trait innovations of Sesamum species.</title>
        <authorList>
            <person name="Miao H."/>
            <person name="Wang L."/>
            <person name="Qu L."/>
            <person name="Liu H."/>
            <person name="Sun Y."/>
            <person name="Le M."/>
            <person name="Wang Q."/>
            <person name="Wei S."/>
            <person name="Zheng Y."/>
            <person name="Lin W."/>
            <person name="Duan Y."/>
            <person name="Cao H."/>
            <person name="Xiong S."/>
            <person name="Wang X."/>
            <person name="Wei L."/>
            <person name="Li C."/>
            <person name="Ma Q."/>
            <person name="Ju M."/>
            <person name="Zhao R."/>
            <person name="Li G."/>
            <person name="Mu C."/>
            <person name="Tian Q."/>
            <person name="Mei H."/>
            <person name="Zhang T."/>
            <person name="Gao T."/>
            <person name="Zhang H."/>
        </authorList>
    </citation>
    <scope>NUCLEOTIDE SEQUENCE</scope>
    <source>
        <strain evidence="2">G02</strain>
    </source>
</reference>
<dbReference type="SUPFAM" id="SSF56672">
    <property type="entry name" value="DNA/RNA polymerases"/>
    <property type="match status" value="1"/>
</dbReference>
<dbReference type="PANTHER" id="PTHR33116">
    <property type="entry name" value="REVERSE TRANSCRIPTASE ZINC-BINDING DOMAIN-CONTAINING PROTEIN-RELATED-RELATED"/>
    <property type="match status" value="1"/>
</dbReference>
<feature type="domain" description="Reverse transcriptase" evidence="1">
    <location>
        <begin position="143"/>
        <end position="398"/>
    </location>
</feature>
<evidence type="ECO:0000259" key="1">
    <source>
        <dbReference type="PROSITE" id="PS50878"/>
    </source>
</evidence>
<comment type="caution">
    <text evidence="2">The sequence shown here is derived from an EMBL/GenBank/DDBJ whole genome shotgun (WGS) entry which is preliminary data.</text>
</comment>
<dbReference type="CDD" id="cd01650">
    <property type="entry name" value="RT_nLTR_like"/>
    <property type="match status" value="1"/>
</dbReference>
<reference evidence="2" key="1">
    <citation type="submission" date="2020-06" db="EMBL/GenBank/DDBJ databases">
        <authorList>
            <person name="Li T."/>
            <person name="Hu X."/>
            <person name="Zhang T."/>
            <person name="Song X."/>
            <person name="Zhang H."/>
            <person name="Dai N."/>
            <person name="Sheng W."/>
            <person name="Hou X."/>
            <person name="Wei L."/>
        </authorList>
    </citation>
    <scope>NUCLEOTIDE SEQUENCE</scope>
    <source>
        <strain evidence="2">G02</strain>
        <tissue evidence="2">Leaf</tissue>
    </source>
</reference>
<sequence>MYAVTRKLKALKPIFRAQRQKKGDLSNNVSLAAGFLETAQLLLATDRHCPTLLHLKFCCKLELLGGRSRDRFIDLRHLRPWARHILTEAEADALVVPVSPEEVKQAVFDIDESKAPGPDGYSAGFFKAAWPVNGGEVTQAIRDFFQTGRLLKQVNTTLISLIPKVSNPAVVAEFRPISCCNVLYKVITKILVQRMRGILDTLISPSQNAFVPGRAIGDNILLAQELFSGYNQKHLPPRCALKVDLRKAFDMVEWDFLRAVLTLFGFSEQYIQWIVVCVTTPSFSICLNGAPHGFFRGTRGLRQGDPMSPFLFVLIMEDPAVSTRVCRRPIMFSKADPNSVRIFKEGLTTFADLSGLQANLHTSHLILSSSAALLRDTLLTILGFQEWHLPLRYLGLPLLASRLSVADCQSIIQKIEARIRGWDGIMLSFAGRVQLIKSVLSALQVYWAMAFILPKHVIKDIEKRLRNFLWRGSIETGYAKVAWQQVCRPVNEGGLGIRDIHALNKGLMSRHLWRLIVNEQSSIWVNWISHYRLRNYSVWTISTRSGTWGWRKLIRLRDSLHPCITYRIGDGTSFSLWHDPWHDRGPLISQFPLGPRHTSLPASAPLSMVIFEENWNWPLITNMKSVDITHDLPTIHGGPDRILWTGPRGSFSAAAAYTVFCPPGPKVGWSSLLEGTFKIPRHRFILWLAILGRLSIMDKPWLQHLGTTCVLCQEDVQESHEHLFFLCSYATMCLRAIRRMVVLHWPYNSWTTVIRWISVRWRGKHVVSASYRALLASVVYHLWRERNLRIFQHTTRTADEIARTVVSEVRDLIICKQLPSSVSTRGLYRIWRIPWPVEGEAHT</sequence>
<dbReference type="PANTHER" id="PTHR33116:SF76">
    <property type="entry name" value="DUF4283 DOMAIN-CONTAINING PROTEIN"/>
    <property type="match status" value="1"/>
</dbReference>
<organism evidence="2">
    <name type="scientific">Sesamum radiatum</name>
    <name type="common">Black benniseed</name>
    <dbReference type="NCBI Taxonomy" id="300843"/>
    <lineage>
        <taxon>Eukaryota</taxon>
        <taxon>Viridiplantae</taxon>
        <taxon>Streptophyta</taxon>
        <taxon>Embryophyta</taxon>
        <taxon>Tracheophyta</taxon>
        <taxon>Spermatophyta</taxon>
        <taxon>Magnoliopsida</taxon>
        <taxon>eudicotyledons</taxon>
        <taxon>Gunneridae</taxon>
        <taxon>Pentapetalae</taxon>
        <taxon>asterids</taxon>
        <taxon>lamiids</taxon>
        <taxon>Lamiales</taxon>
        <taxon>Pedaliaceae</taxon>
        <taxon>Sesamum</taxon>
    </lineage>
</organism>
<dbReference type="EMBL" id="JACGWJ010000012">
    <property type="protein sequence ID" value="KAL0385658.1"/>
    <property type="molecule type" value="Genomic_DNA"/>
</dbReference>
<dbReference type="InterPro" id="IPR043502">
    <property type="entry name" value="DNA/RNA_pol_sf"/>
</dbReference>
<dbReference type="InterPro" id="IPR000477">
    <property type="entry name" value="RT_dom"/>
</dbReference>
<dbReference type="Pfam" id="PF00078">
    <property type="entry name" value="RVT_1"/>
    <property type="match status" value="1"/>
</dbReference>
<dbReference type="InterPro" id="IPR026960">
    <property type="entry name" value="RVT-Znf"/>
</dbReference>
<gene>
    <name evidence="2" type="ORF">Sradi_2960100</name>
</gene>